<reference evidence="8 9" key="1">
    <citation type="submission" date="2022-05" db="EMBL/GenBank/DDBJ databases">
        <authorList>
            <consortium name="Genoscope - CEA"/>
            <person name="William W."/>
        </authorList>
    </citation>
    <scope>NUCLEOTIDE SEQUENCE [LARGE SCALE GENOMIC DNA]</scope>
</reference>
<dbReference type="Proteomes" id="UP001159427">
    <property type="component" value="Unassembled WGS sequence"/>
</dbReference>
<evidence type="ECO:0000313" key="9">
    <source>
        <dbReference type="Proteomes" id="UP001159427"/>
    </source>
</evidence>
<gene>
    <name evidence="8" type="ORF">PEVE_00004576</name>
</gene>
<evidence type="ECO:0000256" key="2">
    <source>
        <dbReference type="ARBA" id="ARBA00022517"/>
    </source>
</evidence>
<evidence type="ECO:0000256" key="4">
    <source>
        <dbReference type="ARBA" id="ARBA00023134"/>
    </source>
</evidence>
<keyword evidence="9" id="KW-1185">Reference proteome</keyword>
<dbReference type="CDD" id="cd01897">
    <property type="entry name" value="NOG"/>
    <property type="match status" value="1"/>
</dbReference>
<evidence type="ECO:0000313" key="8">
    <source>
        <dbReference type="EMBL" id="CAH3163415.1"/>
    </source>
</evidence>
<accession>A0ABN8QIL2</accession>
<comment type="subcellular location">
    <subcellularLocation>
        <location evidence="1">Nucleus</location>
        <location evidence="1">Nucleolus</location>
    </subcellularLocation>
</comment>
<keyword evidence="5" id="KW-0539">Nucleus</keyword>
<dbReference type="InterPro" id="IPR031167">
    <property type="entry name" value="G_OBG"/>
</dbReference>
<feature type="non-terminal residue" evidence="8">
    <location>
        <position position="1"/>
    </location>
</feature>
<dbReference type="EMBL" id="CALNXI010001287">
    <property type="protein sequence ID" value="CAH3163415.1"/>
    <property type="molecule type" value="Genomic_DNA"/>
</dbReference>
<keyword evidence="4" id="KW-0342">GTP-binding</keyword>
<keyword evidence="2" id="KW-0690">Ribosome biogenesis</keyword>
<dbReference type="PRINTS" id="PR00326">
    <property type="entry name" value="GTP1OBG"/>
</dbReference>
<proteinExistence type="predicted"/>
<evidence type="ECO:0000256" key="5">
    <source>
        <dbReference type="ARBA" id="ARBA00023242"/>
    </source>
</evidence>
<feature type="domain" description="OBG-type G" evidence="7">
    <location>
        <begin position="180"/>
        <end position="351"/>
    </location>
</feature>
<dbReference type="InterPro" id="IPR024926">
    <property type="entry name" value="NOG1"/>
</dbReference>
<dbReference type="Pfam" id="PF17835">
    <property type="entry name" value="NOG1_N"/>
    <property type="match status" value="1"/>
</dbReference>
<organism evidence="8 9">
    <name type="scientific">Porites evermanni</name>
    <dbReference type="NCBI Taxonomy" id="104178"/>
    <lineage>
        <taxon>Eukaryota</taxon>
        <taxon>Metazoa</taxon>
        <taxon>Cnidaria</taxon>
        <taxon>Anthozoa</taxon>
        <taxon>Hexacorallia</taxon>
        <taxon>Scleractinia</taxon>
        <taxon>Fungiina</taxon>
        <taxon>Poritidae</taxon>
        <taxon>Porites</taxon>
    </lineage>
</organism>
<dbReference type="PANTHER" id="PTHR45759">
    <property type="entry name" value="NUCLEOLAR GTP-BINDING PROTEIN 1"/>
    <property type="match status" value="1"/>
</dbReference>
<feature type="compositionally biased region" description="Low complexity" evidence="6">
    <location>
        <begin position="575"/>
        <end position="584"/>
    </location>
</feature>
<keyword evidence="3" id="KW-0547">Nucleotide-binding</keyword>
<feature type="compositionally biased region" description="Acidic residues" evidence="6">
    <location>
        <begin position="481"/>
        <end position="492"/>
    </location>
</feature>
<dbReference type="Pfam" id="PF06858">
    <property type="entry name" value="NOG1"/>
    <property type="match status" value="1"/>
</dbReference>
<sequence length="646" mass="74532">LFPFTCVANSNMAHYNFKKITVVPSAKDFVDIVLSRTQRKTPTVIHRHYKISRIRGFYMRKIKFTQQNYHDKLSQIISDFPRLEDIHPFYADLMNVLYDKDHYKLALGQINTARHLIDSVAKDYVRLMKYGDSLYRCKQLKRAALGRMCTIMKRQNQSLQYLEQVRQHVARLPSINPNTRTLLVCGFPNVGKSSFMNKVTRADVEVQPYAFTTKSLFVGHMDYKYLRWQVVDTPGILDHSLEERNTIEMQAITALAHLRAAILYVMDISEQCGHTLEEQIELFNGIRPLFANKPLLVILNKIDVLRPGELSEEKKELIKVFDQEGVTLLPMSTVSEEGVMTVRNEACDQLLAQRVEIKMKSKKTSDVMNRLHVAMPTQRDQKERPPCIPQAVLDKRQAMVVEGAQPKRKLARDLEIEMGEDYYMDMREHWDLAKGDENHDILPEIYLGKNVADFIDPDIMKKLEELEKEEELREAAGLYDSEPEELDSEEEDIRNKAEQIREKKKLIVKAHREMKPRNNKAKLSRSAFLRAQAARSRKKSDTDLGEAMEGIEEGDETVTRSRSLTPMSRKRKRAASSGARSLSRQPRDQSGIGSPEKKKKAKKLSKVVQRGLNRMGKAGEADRKISTKMPKHMFAGKRKMNKVSRR</sequence>
<dbReference type="InterPro" id="IPR012973">
    <property type="entry name" value="NOG_C"/>
</dbReference>
<dbReference type="Pfam" id="PF08155">
    <property type="entry name" value="NOGCT"/>
    <property type="match status" value="1"/>
</dbReference>
<comment type="caution">
    <text evidence="8">The sequence shown here is derived from an EMBL/GenBank/DDBJ whole genome shotgun (WGS) entry which is preliminary data.</text>
</comment>
<feature type="region of interest" description="Disordered" evidence="6">
    <location>
        <begin position="473"/>
        <end position="493"/>
    </location>
</feature>
<feature type="compositionally biased region" description="Acidic residues" evidence="6">
    <location>
        <begin position="543"/>
        <end position="556"/>
    </location>
</feature>
<dbReference type="SUPFAM" id="SSF52540">
    <property type="entry name" value="P-loop containing nucleoside triphosphate hydrolases"/>
    <property type="match status" value="1"/>
</dbReference>
<dbReference type="PROSITE" id="PS51710">
    <property type="entry name" value="G_OBG"/>
    <property type="match status" value="1"/>
</dbReference>
<dbReference type="InterPro" id="IPR041623">
    <property type="entry name" value="NOG1_N"/>
</dbReference>
<evidence type="ECO:0000256" key="6">
    <source>
        <dbReference type="SAM" id="MobiDB-lite"/>
    </source>
</evidence>
<dbReference type="Gene3D" id="3.40.50.300">
    <property type="entry name" value="P-loop containing nucleotide triphosphate hydrolases"/>
    <property type="match status" value="1"/>
</dbReference>
<dbReference type="Gene3D" id="1.20.120.1190">
    <property type="match status" value="1"/>
</dbReference>
<protein>
    <recommendedName>
        <fullName evidence="7">OBG-type G domain-containing protein</fullName>
    </recommendedName>
</protein>
<feature type="compositionally biased region" description="Basic residues" evidence="6">
    <location>
        <begin position="629"/>
        <end position="646"/>
    </location>
</feature>
<dbReference type="InterPro" id="IPR027417">
    <property type="entry name" value="P-loop_NTPase"/>
</dbReference>
<evidence type="ECO:0000256" key="1">
    <source>
        <dbReference type="ARBA" id="ARBA00004604"/>
    </source>
</evidence>
<dbReference type="InterPro" id="IPR010674">
    <property type="entry name" value="NOG1_Rossman_fold_dom"/>
</dbReference>
<feature type="region of interest" description="Disordered" evidence="6">
    <location>
        <begin position="512"/>
        <end position="646"/>
    </location>
</feature>
<dbReference type="PIRSF" id="PIRSF038919">
    <property type="entry name" value="NOG1"/>
    <property type="match status" value="1"/>
</dbReference>
<evidence type="ECO:0000256" key="3">
    <source>
        <dbReference type="ARBA" id="ARBA00022741"/>
    </source>
</evidence>
<evidence type="ECO:0000259" key="7">
    <source>
        <dbReference type="PROSITE" id="PS51710"/>
    </source>
</evidence>
<dbReference type="InterPro" id="IPR006073">
    <property type="entry name" value="GTP-bd"/>
</dbReference>
<name>A0ABN8QIL2_9CNID</name>